<sequence length="124" mass="13161">MKGAASRDGAAPVATRAAAARSAQLSPHRRQRPPRLRLPPPPPPPPPPPDHLCRPLEPAPLASPRRAPSDRFPGAPQSAFTGGRSLETDAELSCTKKSEKKSEKSNKVVRSGIAARTESVMASY</sequence>
<evidence type="ECO:0000313" key="2">
    <source>
        <dbReference type="Proteomes" id="UP000504627"/>
    </source>
</evidence>
<feature type="compositionally biased region" description="Low complexity" evidence="1">
    <location>
        <begin position="55"/>
        <end position="66"/>
    </location>
</feature>
<organism evidence="2 3">
    <name type="scientific">Pipra filicauda</name>
    <name type="common">Wire-tailed manakin</name>
    <dbReference type="NCBI Taxonomy" id="649802"/>
    <lineage>
        <taxon>Eukaryota</taxon>
        <taxon>Metazoa</taxon>
        <taxon>Chordata</taxon>
        <taxon>Craniata</taxon>
        <taxon>Vertebrata</taxon>
        <taxon>Euteleostomi</taxon>
        <taxon>Archelosauria</taxon>
        <taxon>Archosauria</taxon>
        <taxon>Dinosauria</taxon>
        <taxon>Saurischia</taxon>
        <taxon>Theropoda</taxon>
        <taxon>Coelurosauria</taxon>
        <taxon>Aves</taxon>
        <taxon>Neognathae</taxon>
        <taxon>Neoaves</taxon>
        <taxon>Telluraves</taxon>
        <taxon>Australaves</taxon>
        <taxon>Passeriformes</taxon>
        <taxon>Pipridae</taxon>
        <taxon>Pipra</taxon>
    </lineage>
</organism>
<evidence type="ECO:0000256" key="1">
    <source>
        <dbReference type="SAM" id="MobiDB-lite"/>
    </source>
</evidence>
<feature type="region of interest" description="Disordered" evidence="1">
    <location>
        <begin position="1"/>
        <end position="124"/>
    </location>
</feature>
<gene>
    <name evidence="3" type="primary">LOC120322977</name>
</gene>
<dbReference type="AlphaFoldDB" id="A0A7R5KDV5"/>
<keyword evidence="2" id="KW-1185">Reference proteome</keyword>
<dbReference type="Proteomes" id="UP000504627">
    <property type="component" value="Unplaced"/>
</dbReference>
<proteinExistence type="predicted"/>
<feature type="compositionally biased region" description="Low complexity" evidence="1">
    <location>
        <begin position="10"/>
        <end position="23"/>
    </location>
</feature>
<feature type="compositionally biased region" description="Pro residues" evidence="1">
    <location>
        <begin position="36"/>
        <end position="50"/>
    </location>
</feature>
<protein>
    <submittedName>
        <fullName evidence="3">Sulfated surface glycoprotein 185-like isoform X1</fullName>
    </submittedName>
</protein>
<reference evidence="3" key="1">
    <citation type="submission" date="2025-08" db="UniProtKB">
        <authorList>
            <consortium name="RefSeq"/>
        </authorList>
    </citation>
    <scope>IDENTIFICATION</scope>
    <source>
        <tissue evidence="3">Muscle</tissue>
    </source>
</reference>
<dbReference type="InParanoid" id="A0A7R5KDV5"/>
<feature type="compositionally biased region" description="Basic and acidic residues" evidence="1">
    <location>
        <begin position="94"/>
        <end position="106"/>
    </location>
</feature>
<dbReference type="RefSeq" id="XP_039235793.1">
    <property type="nucleotide sequence ID" value="XM_039379859.1"/>
</dbReference>
<name>A0A7R5KDV5_9PASS</name>
<accession>A0A7R5KDV5</accession>
<evidence type="ECO:0000313" key="3">
    <source>
        <dbReference type="RefSeq" id="XP_039235793.1"/>
    </source>
</evidence>
<dbReference type="GeneID" id="120322977"/>